<evidence type="ECO:0000313" key="4">
    <source>
        <dbReference type="Proteomes" id="UP000251800"/>
    </source>
</evidence>
<gene>
    <name evidence="3" type="ORF">DEH80_09905</name>
</gene>
<comment type="caution">
    <text evidence="3">The sequence shown here is derived from an EMBL/GenBank/DDBJ whole genome shotgun (WGS) entry which is preliminary data.</text>
</comment>
<name>A0A363UL05_9GAMM</name>
<accession>A0A363UL05</accession>
<dbReference type="InterPro" id="IPR036365">
    <property type="entry name" value="PGBD-like_sf"/>
</dbReference>
<proteinExistence type="predicted"/>
<dbReference type="SUPFAM" id="SSF47090">
    <property type="entry name" value="PGBD-like"/>
    <property type="match status" value="1"/>
</dbReference>
<evidence type="ECO:0000259" key="2">
    <source>
        <dbReference type="Pfam" id="PF01471"/>
    </source>
</evidence>
<feature type="domain" description="Peptidoglycan binding-like" evidence="2">
    <location>
        <begin position="41"/>
        <end position="91"/>
    </location>
</feature>
<keyword evidence="4" id="KW-1185">Reference proteome</keyword>
<organism evidence="3 4">
    <name type="scientific">Abyssibacter profundi</name>
    <dbReference type="NCBI Taxonomy" id="2182787"/>
    <lineage>
        <taxon>Bacteria</taxon>
        <taxon>Pseudomonadati</taxon>
        <taxon>Pseudomonadota</taxon>
        <taxon>Gammaproteobacteria</taxon>
        <taxon>Chromatiales</taxon>
        <taxon>Oceanococcaceae</taxon>
        <taxon>Abyssibacter</taxon>
    </lineage>
</organism>
<feature type="compositionally biased region" description="Low complexity" evidence="1">
    <location>
        <begin position="145"/>
        <end position="155"/>
    </location>
</feature>
<reference evidence="3 4" key="1">
    <citation type="submission" date="2018-05" db="EMBL/GenBank/DDBJ databases">
        <title>Abyssibacter profundi OUC007T gen. nov., sp. nov, a marine bacterium isolated from seawater of the Mariana Trench.</title>
        <authorList>
            <person name="Zhou S."/>
        </authorList>
    </citation>
    <scope>NUCLEOTIDE SEQUENCE [LARGE SCALE GENOMIC DNA]</scope>
    <source>
        <strain evidence="3 4">OUC007</strain>
    </source>
</reference>
<feature type="region of interest" description="Disordered" evidence="1">
    <location>
        <begin position="99"/>
        <end position="156"/>
    </location>
</feature>
<evidence type="ECO:0000256" key="1">
    <source>
        <dbReference type="SAM" id="MobiDB-lite"/>
    </source>
</evidence>
<sequence length="338" mass="36213">MRARSAPDTHPMIRVRLVPLLRASLFVPLGGAAFAAGSPYIQTVEEQLQQLGYAVGEIDGVFDQALEAGLNAFKADAGLPQNGLLDRETRTLIEARVQTPHANQPDSTGASAASAKPPPAAPNTATPARSQPAQTIGPATPPPASSADADPDAATRYAQATRRPVVFGDPAWRAERPTYRRRIGWIAEVAAEFGGDELVTVTLDNNEREDITAGDGLLLAGGGYWLLRPDFGLQGLLGYKLNESSAADSDLGVERWTLEASAFTFVGEVQLTAGVVHHRDIDFDGDGFLPDFSFDDATGLKLDAAWRWFALSYTQIDYEVNGFRFDAGSIGLRLRGGF</sequence>
<dbReference type="OrthoDB" id="5874203at2"/>
<dbReference type="Pfam" id="PF01471">
    <property type="entry name" value="PG_binding_1"/>
    <property type="match status" value="1"/>
</dbReference>
<evidence type="ECO:0000313" key="3">
    <source>
        <dbReference type="EMBL" id="PWN56112.1"/>
    </source>
</evidence>
<dbReference type="EMBL" id="QEQK01000007">
    <property type="protein sequence ID" value="PWN56112.1"/>
    <property type="molecule type" value="Genomic_DNA"/>
</dbReference>
<dbReference type="AlphaFoldDB" id="A0A363UL05"/>
<protein>
    <recommendedName>
        <fullName evidence="2">Peptidoglycan binding-like domain-containing protein</fullName>
    </recommendedName>
</protein>
<dbReference type="Proteomes" id="UP000251800">
    <property type="component" value="Unassembled WGS sequence"/>
</dbReference>
<dbReference type="Gene3D" id="1.10.101.10">
    <property type="entry name" value="PGBD-like superfamily/PGBD"/>
    <property type="match status" value="1"/>
</dbReference>
<dbReference type="InterPro" id="IPR002477">
    <property type="entry name" value="Peptidoglycan-bd-like"/>
</dbReference>
<dbReference type="InterPro" id="IPR036366">
    <property type="entry name" value="PGBDSf"/>
</dbReference>